<feature type="transmembrane region" description="Helical" evidence="1">
    <location>
        <begin position="331"/>
        <end position="352"/>
    </location>
</feature>
<evidence type="ECO:0000313" key="3">
    <source>
        <dbReference type="EMBL" id="VAW13218.1"/>
    </source>
</evidence>
<protein>
    <recommendedName>
        <fullName evidence="2">Major facilitator superfamily (MFS) profile domain-containing protein</fullName>
    </recommendedName>
</protein>
<evidence type="ECO:0000256" key="1">
    <source>
        <dbReference type="SAM" id="Phobius"/>
    </source>
</evidence>
<organism evidence="3">
    <name type="scientific">hydrothermal vent metagenome</name>
    <dbReference type="NCBI Taxonomy" id="652676"/>
    <lineage>
        <taxon>unclassified sequences</taxon>
        <taxon>metagenomes</taxon>
        <taxon>ecological metagenomes</taxon>
    </lineage>
</organism>
<feature type="domain" description="Major facilitator superfamily (MFS) profile" evidence="2">
    <location>
        <begin position="16"/>
        <end position="388"/>
    </location>
</feature>
<keyword evidence="1" id="KW-0472">Membrane</keyword>
<feature type="transmembrane region" description="Helical" evidence="1">
    <location>
        <begin position="247"/>
        <end position="267"/>
    </location>
</feature>
<gene>
    <name evidence="3" type="ORF">MNBD_ALPHA09-830</name>
</gene>
<dbReference type="CDD" id="cd17477">
    <property type="entry name" value="MFS_YcaD_like"/>
    <property type="match status" value="1"/>
</dbReference>
<feature type="transmembrane region" description="Helical" evidence="1">
    <location>
        <begin position="213"/>
        <end position="235"/>
    </location>
</feature>
<dbReference type="SUPFAM" id="SSF103473">
    <property type="entry name" value="MFS general substrate transporter"/>
    <property type="match status" value="1"/>
</dbReference>
<dbReference type="PROSITE" id="PS50850">
    <property type="entry name" value="MFS"/>
    <property type="match status" value="1"/>
</dbReference>
<dbReference type="GO" id="GO:0005886">
    <property type="term" value="C:plasma membrane"/>
    <property type="evidence" value="ECO:0007669"/>
    <property type="project" value="TreeGrafter"/>
</dbReference>
<dbReference type="Pfam" id="PF07690">
    <property type="entry name" value="MFS_1"/>
    <property type="match status" value="1"/>
</dbReference>
<dbReference type="PANTHER" id="PTHR23521">
    <property type="entry name" value="TRANSPORTER MFS SUPERFAMILY"/>
    <property type="match status" value="1"/>
</dbReference>
<keyword evidence="1" id="KW-0812">Transmembrane</keyword>
<feature type="transmembrane region" description="Helical" evidence="1">
    <location>
        <begin position="82"/>
        <end position="99"/>
    </location>
</feature>
<evidence type="ECO:0000259" key="2">
    <source>
        <dbReference type="PROSITE" id="PS50850"/>
    </source>
</evidence>
<feature type="transmembrane region" description="Helical" evidence="1">
    <location>
        <begin position="105"/>
        <end position="128"/>
    </location>
</feature>
<feature type="transmembrane region" description="Helical" evidence="1">
    <location>
        <begin position="364"/>
        <end position="381"/>
    </location>
</feature>
<dbReference type="AlphaFoldDB" id="A0A3B0T5H0"/>
<sequence length="398" mass="41424">MKWREAEAKSLAPMRGIAAAIGAVAVFSFTGGITFPLLSFIMERHGATPTLIGLNGAMVPLGIICGALIVPRMARRYGAFRLCLGSFVAVAVLIAGLAMTRDFGLWFPLRFALGVAINFLFVFSETWINQLAPPHIRGRIMGLYVTIAAGGFAFGPILLSVVGSEGYVAFTVAALSPFAALPLLLAARHHLPDSYSDGHGGTFMVFARAAPMLLLLVGIVALYDQTVLTLFPVYGLNSGLGEVRTSWALSVAIAGNMALQLPLGWLADKIDRRAIVVALAVLTASGFAVLPLAIGTFWGWPLLFVIGATGFGGFTIAMVELGDKFSGSMLLTGNSAFAVMWGLGGLVGPPVAGAAMDGFGPQGFPLTLASLFGVLAMAVIWRPLVPASAARSGAGPIA</sequence>
<feature type="transmembrane region" description="Helical" evidence="1">
    <location>
        <begin position="167"/>
        <end position="187"/>
    </location>
</feature>
<dbReference type="PANTHER" id="PTHR23521:SF3">
    <property type="entry name" value="MFS TRANSPORTER"/>
    <property type="match status" value="1"/>
</dbReference>
<dbReference type="InterPro" id="IPR020846">
    <property type="entry name" value="MFS_dom"/>
</dbReference>
<dbReference type="InterPro" id="IPR036259">
    <property type="entry name" value="MFS_trans_sf"/>
</dbReference>
<feature type="transmembrane region" description="Helical" evidence="1">
    <location>
        <begin position="50"/>
        <end position="70"/>
    </location>
</feature>
<reference evidence="3" key="1">
    <citation type="submission" date="2018-06" db="EMBL/GenBank/DDBJ databases">
        <authorList>
            <person name="Zhirakovskaya E."/>
        </authorList>
    </citation>
    <scope>NUCLEOTIDE SEQUENCE</scope>
</reference>
<dbReference type="InterPro" id="IPR011701">
    <property type="entry name" value="MFS"/>
</dbReference>
<feature type="transmembrane region" description="Helical" evidence="1">
    <location>
        <begin position="274"/>
        <end position="294"/>
    </location>
</feature>
<proteinExistence type="predicted"/>
<dbReference type="InterPro" id="IPR047200">
    <property type="entry name" value="MFS_YcaD-like"/>
</dbReference>
<feature type="transmembrane region" description="Helical" evidence="1">
    <location>
        <begin position="140"/>
        <end position="161"/>
    </location>
</feature>
<accession>A0A3B0T5H0</accession>
<dbReference type="EMBL" id="UOEM01000060">
    <property type="protein sequence ID" value="VAW13218.1"/>
    <property type="molecule type" value="Genomic_DNA"/>
</dbReference>
<keyword evidence="1" id="KW-1133">Transmembrane helix</keyword>
<feature type="transmembrane region" description="Helical" evidence="1">
    <location>
        <begin position="12"/>
        <end position="38"/>
    </location>
</feature>
<name>A0A3B0T5H0_9ZZZZ</name>
<dbReference type="GO" id="GO:0022857">
    <property type="term" value="F:transmembrane transporter activity"/>
    <property type="evidence" value="ECO:0007669"/>
    <property type="project" value="InterPro"/>
</dbReference>
<dbReference type="Gene3D" id="1.20.1250.20">
    <property type="entry name" value="MFS general substrate transporter like domains"/>
    <property type="match status" value="2"/>
</dbReference>
<feature type="transmembrane region" description="Helical" evidence="1">
    <location>
        <begin position="300"/>
        <end position="319"/>
    </location>
</feature>